<feature type="region of interest" description="Disordered" evidence="2">
    <location>
        <begin position="1"/>
        <end position="54"/>
    </location>
</feature>
<proteinExistence type="predicted"/>
<dbReference type="AlphaFoldDB" id="A0AA88AMP2"/>
<accession>A0AA88AMP2</accession>
<feature type="compositionally biased region" description="Basic residues" evidence="2">
    <location>
        <begin position="44"/>
        <end position="53"/>
    </location>
</feature>
<gene>
    <name evidence="3" type="ORF">TIFTF001_025262</name>
</gene>
<protein>
    <submittedName>
        <fullName evidence="3">Uncharacterized protein</fullName>
    </submittedName>
</protein>
<dbReference type="Proteomes" id="UP001187192">
    <property type="component" value="Unassembled WGS sequence"/>
</dbReference>
<sequence>MRATEATQALIPSPLPLIESSHEPSNVLEQPLAKKQKAGEKQTKKVAGKRKREQSREVLFMDTDMDLVSEGRIQDHLDELSWDAAKCILMGMGLTAQLKGRLSEERKSESSRSTIGNTLNRMAKEGAEMIKSMVDSLKNTKAENDALKESIKLKDEDITGLVACVVGEYEKAFLKGSLLAFEGV</sequence>
<evidence type="ECO:0000256" key="2">
    <source>
        <dbReference type="SAM" id="MobiDB-lite"/>
    </source>
</evidence>
<organism evidence="3 4">
    <name type="scientific">Ficus carica</name>
    <name type="common">Common fig</name>
    <dbReference type="NCBI Taxonomy" id="3494"/>
    <lineage>
        <taxon>Eukaryota</taxon>
        <taxon>Viridiplantae</taxon>
        <taxon>Streptophyta</taxon>
        <taxon>Embryophyta</taxon>
        <taxon>Tracheophyta</taxon>
        <taxon>Spermatophyta</taxon>
        <taxon>Magnoliopsida</taxon>
        <taxon>eudicotyledons</taxon>
        <taxon>Gunneridae</taxon>
        <taxon>Pentapetalae</taxon>
        <taxon>rosids</taxon>
        <taxon>fabids</taxon>
        <taxon>Rosales</taxon>
        <taxon>Moraceae</taxon>
        <taxon>Ficeae</taxon>
        <taxon>Ficus</taxon>
    </lineage>
</organism>
<comment type="caution">
    <text evidence="3">The sequence shown here is derived from an EMBL/GenBank/DDBJ whole genome shotgun (WGS) entry which is preliminary data.</text>
</comment>
<keyword evidence="4" id="KW-1185">Reference proteome</keyword>
<evidence type="ECO:0000313" key="3">
    <source>
        <dbReference type="EMBL" id="GMN56147.1"/>
    </source>
</evidence>
<reference evidence="3" key="1">
    <citation type="submission" date="2023-07" db="EMBL/GenBank/DDBJ databases">
        <title>draft genome sequence of fig (Ficus carica).</title>
        <authorList>
            <person name="Takahashi T."/>
            <person name="Nishimura K."/>
        </authorList>
    </citation>
    <scope>NUCLEOTIDE SEQUENCE</scope>
</reference>
<keyword evidence="1" id="KW-0175">Coiled coil</keyword>
<name>A0AA88AMP2_FICCA</name>
<feature type="coiled-coil region" evidence="1">
    <location>
        <begin position="130"/>
        <end position="157"/>
    </location>
</feature>
<evidence type="ECO:0000256" key="1">
    <source>
        <dbReference type="SAM" id="Coils"/>
    </source>
</evidence>
<dbReference type="EMBL" id="BTGU01000062">
    <property type="protein sequence ID" value="GMN56147.1"/>
    <property type="molecule type" value="Genomic_DNA"/>
</dbReference>
<evidence type="ECO:0000313" key="4">
    <source>
        <dbReference type="Proteomes" id="UP001187192"/>
    </source>
</evidence>